<dbReference type="GO" id="GO:0042597">
    <property type="term" value="C:periplasmic space"/>
    <property type="evidence" value="ECO:0007669"/>
    <property type="project" value="UniProtKB-ARBA"/>
</dbReference>
<name>A0A1F5P949_9BACT</name>
<proteinExistence type="inferred from homology"/>
<dbReference type="SUPFAM" id="SSF53850">
    <property type="entry name" value="Periplasmic binding protein-like II"/>
    <property type="match status" value="1"/>
</dbReference>
<dbReference type="AlphaFoldDB" id="A0A1F5P949"/>
<feature type="domain" description="Solute-binding protein family 5" evidence="5">
    <location>
        <begin position="97"/>
        <end position="448"/>
    </location>
</feature>
<dbReference type="Proteomes" id="UP000176786">
    <property type="component" value="Unassembled WGS sequence"/>
</dbReference>
<organism evidence="6 7">
    <name type="scientific">Candidatus Doudnabacteria bacterium RIFCSPHIGHO2_02_FULL_46_11</name>
    <dbReference type="NCBI Taxonomy" id="1817832"/>
    <lineage>
        <taxon>Bacteria</taxon>
        <taxon>Candidatus Doudnaibacteriota</taxon>
    </lineage>
</organism>
<dbReference type="Gene3D" id="3.10.105.10">
    <property type="entry name" value="Dipeptide-binding Protein, Domain 3"/>
    <property type="match status" value="1"/>
</dbReference>
<keyword evidence="3" id="KW-0732">Signal</keyword>
<keyword evidence="4" id="KW-1133">Transmembrane helix</keyword>
<dbReference type="EMBL" id="MFES01000005">
    <property type="protein sequence ID" value="OGE86190.1"/>
    <property type="molecule type" value="Genomic_DNA"/>
</dbReference>
<dbReference type="GO" id="GO:0043190">
    <property type="term" value="C:ATP-binding cassette (ABC) transporter complex"/>
    <property type="evidence" value="ECO:0007669"/>
    <property type="project" value="InterPro"/>
</dbReference>
<dbReference type="PANTHER" id="PTHR30290">
    <property type="entry name" value="PERIPLASMIC BINDING COMPONENT OF ABC TRANSPORTER"/>
    <property type="match status" value="1"/>
</dbReference>
<dbReference type="InterPro" id="IPR000914">
    <property type="entry name" value="SBP_5_dom"/>
</dbReference>
<dbReference type="InterPro" id="IPR039424">
    <property type="entry name" value="SBP_5"/>
</dbReference>
<dbReference type="Pfam" id="PF00496">
    <property type="entry name" value="SBP_bac_5"/>
    <property type="match status" value="1"/>
</dbReference>
<evidence type="ECO:0000259" key="5">
    <source>
        <dbReference type="Pfam" id="PF00496"/>
    </source>
</evidence>
<protein>
    <recommendedName>
        <fullName evidence="5">Solute-binding protein family 5 domain-containing protein</fullName>
    </recommendedName>
</protein>
<dbReference type="InterPro" id="IPR030678">
    <property type="entry name" value="Peptide/Ni-bd"/>
</dbReference>
<comment type="caution">
    <text evidence="6">The sequence shown here is derived from an EMBL/GenBank/DDBJ whole genome shotgun (WGS) entry which is preliminary data.</text>
</comment>
<dbReference type="GO" id="GO:1904680">
    <property type="term" value="F:peptide transmembrane transporter activity"/>
    <property type="evidence" value="ECO:0007669"/>
    <property type="project" value="TreeGrafter"/>
</dbReference>
<comment type="similarity">
    <text evidence="1">Belongs to the bacterial solute-binding protein 5 family.</text>
</comment>
<dbReference type="STRING" id="1817832.A3J48_01295"/>
<dbReference type="Gene3D" id="3.90.76.10">
    <property type="entry name" value="Dipeptide-binding Protein, Domain 1"/>
    <property type="match status" value="1"/>
</dbReference>
<reference evidence="6 7" key="1">
    <citation type="journal article" date="2016" name="Nat. Commun.">
        <title>Thousands of microbial genomes shed light on interconnected biogeochemical processes in an aquifer system.</title>
        <authorList>
            <person name="Anantharaman K."/>
            <person name="Brown C.T."/>
            <person name="Hug L.A."/>
            <person name="Sharon I."/>
            <person name="Castelle C.J."/>
            <person name="Probst A.J."/>
            <person name="Thomas B.C."/>
            <person name="Singh A."/>
            <person name="Wilkins M.J."/>
            <person name="Karaoz U."/>
            <person name="Brodie E.L."/>
            <person name="Williams K.H."/>
            <person name="Hubbard S.S."/>
            <person name="Banfield J.F."/>
        </authorList>
    </citation>
    <scope>NUCLEOTIDE SEQUENCE [LARGE SCALE GENOMIC DNA]</scope>
</reference>
<gene>
    <name evidence="6" type="ORF">A3J48_01295</name>
</gene>
<evidence type="ECO:0000256" key="1">
    <source>
        <dbReference type="ARBA" id="ARBA00005695"/>
    </source>
</evidence>
<accession>A0A1F5P949</accession>
<keyword evidence="4" id="KW-0472">Membrane</keyword>
<feature type="transmembrane region" description="Helical" evidence="4">
    <location>
        <begin position="21"/>
        <end position="41"/>
    </location>
</feature>
<keyword evidence="2" id="KW-0813">Transport</keyword>
<dbReference type="CDD" id="cd08513">
    <property type="entry name" value="PBP2_thermophilic_Hb8_like"/>
    <property type="match status" value="1"/>
</dbReference>
<dbReference type="PANTHER" id="PTHR30290:SF9">
    <property type="entry name" value="OLIGOPEPTIDE-BINDING PROTEIN APPA"/>
    <property type="match status" value="1"/>
</dbReference>
<keyword evidence="4" id="KW-0812">Transmembrane</keyword>
<evidence type="ECO:0000313" key="6">
    <source>
        <dbReference type="EMBL" id="OGE86190.1"/>
    </source>
</evidence>
<evidence type="ECO:0000256" key="4">
    <source>
        <dbReference type="SAM" id="Phobius"/>
    </source>
</evidence>
<sequence length="546" mass="61491">MAKLQNIVTFYRLFSAREQKLFIILLCLGGVGLFGVLGSAWRGLTYTVPARGGEIIEGTLGQPVSLSPLDPATSDAEQDLKSLIHAGLLGVDGNGNFKPVLAENLPVISDDLKNYSLKLRNGLKWQDGAAITPEDVVHTIKTAQSKESASNLRYSFRFVKVEVLEDKTIKFTLRDPSISFSENLTLGLLPAHLESDYDDLNPVGAGPYKLEKFRYRSNQDIVGAELMANEFYHPHKPYIEKITFKFYQSTDDLIKAYNQGDIKSFSQLSDNENIKLQPGGRLIRASSPQYQTVFFNKEKNPLLGSLKIRQALKLATNRFEIVDNLHSGLAIAIGGPSLGEVAAPAPEYNLTRANELLSEEGWLRGDDGFRYKNDEQLKIVLTTNDIKINQETANLLAEQWQNLGLKLEINIVPRAELNSSVLRPREYQALLLSENLGHDPDPYFFWHSSQITDPGLNLSGFRNNEVDKIIVDARNTRDMEVRKQLYTRFTQIIDNEAAAVFLVQPFYTYITAQNIHNVDFKVLIVPQERFGNVAEWYVKTHRALKL</sequence>
<dbReference type="GO" id="GO:0015833">
    <property type="term" value="P:peptide transport"/>
    <property type="evidence" value="ECO:0007669"/>
    <property type="project" value="TreeGrafter"/>
</dbReference>
<evidence type="ECO:0000256" key="2">
    <source>
        <dbReference type="ARBA" id="ARBA00022448"/>
    </source>
</evidence>
<evidence type="ECO:0000256" key="3">
    <source>
        <dbReference type="ARBA" id="ARBA00022729"/>
    </source>
</evidence>
<dbReference type="PIRSF" id="PIRSF002741">
    <property type="entry name" value="MppA"/>
    <property type="match status" value="1"/>
</dbReference>
<evidence type="ECO:0000313" key="7">
    <source>
        <dbReference type="Proteomes" id="UP000176786"/>
    </source>
</evidence>
<dbReference type="Gene3D" id="3.40.190.10">
    <property type="entry name" value="Periplasmic binding protein-like II"/>
    <property type="match status" value="1"/>
</dbReference>